<reference evidence="1 2" key="1">
    <citation type="journal article" date="2013" name="Genome Biol. Evol.">
        <title>Life in an arsenic-containing gold mine: genome and physiology of the autotrophic arsenite-oxidizing bacterium rhizobium sp. NT-26.</title>
        <authorList>
            <person name="Andres J."/>
            <person name="Arsene-Ploetze F."/>
            <person name="Barbe V."/>
            <person name="Brochier-Armanet C."/>
            <person name="Cleiss-Arnold J."/>
            <person name="Coppee J.Y."/>
            <person name="Dillies M.A."/>
            <person name="Geist"/>
            <person name="L"/>
            <person name="Joublin A."/>
            <person name="Koechler S."/>
            <person name="Lassalle F."/>
            <person name="Marchal M."/>
            <person name="Medigue C."/>
            <person name="Muller D."/>
            <person name="Nesme X."/>
            <person name="Plewniak F."/>
            <person name="Proux C."/>
            <person name="Ramirez-Bahena M.H."/>
            <person name="Schenowitz C."/>
            <person name="Sismeiro O."/>
            <person name="Vallenet D."/>
            <person name="Santini J.M."/>
            <person name="Bertin P.N."/>
        </authorList>
    </citation>
    <scope>NUCLEOTIDE SEQUENCE [LARGE SCALE GENOMIC DNA]</scope>
    <source>
        <strain evidence="1 2">NT-26</strain>
    </source>
</reference>
<evidence type="ECO:0000313" key="1">
    <source>
        <dbReference type="EMBL" id="CCF20471.1"/>
    </source>
</evidence>
<accession>L0NI25</accession>
<evidence type="ECO:0000313" key="2">
    <source>
        <dbReference type="Proteomes" id="UP000010792"/>
    </source>
</evidence>
<sequence>MSDEQEKKGAKTAHCVVCGRSLPIRQMHEIHELRPALQAMIAEQVGDIDDQSLICERDER</sequence>
<keyword evidence="2" id="KW-1185">Reference proteome</keyword>
<dbReference type="AlphaFoldDB" id="L0NI25"/>
<gene>
    <name evidence="1" type="ORF">NT26_2747</name>
</gene>
<dbReference type="EMBL" id="FO082820">
    <property type="protein sequence ID" value="CCF20471.1"/>
    <property type="molecule type" value="Genomic_DNA"/>
</dbReference>
<dbReference type="STRING" id="1125847.NT26_2747"/>
<proteinExistence type="predicted"/>
<dbReference type="KEGG" id="rht:NT26_2747"/>
<protein>
    <submittedName>
        <fullName evidence="1">Uncharacterized protein</fullName>
    </submittedName>
</protein>
<dbReference type="Proteomes" id="UP000010792">
    <property type="component" value="Chromosome"/>
</dbReference>
<name>L0NI25_9HYPH</name>
<organism evidence="1 2">
    <name type="scientific">Pseudorhizobium banfieldiae</name>
    <dbReference type="NCBI Taxonomy" id="1125847"/>
    <lineage>
        <taxon>Bacteria</taxon>
        <taxon>Pseudomonadati</taxon>
        <taxon>Pseudomonadota</taxon>
        <taxon>Alphaproteobacteria</taxon>
        <taxon>Hyphomicrobiales</taxon>
        <taxon>Rhizobiaceae</taxon>
        <taxon>Rhizobium/Agrobacterium group</taxon>
        <taxon>Pseudorhizobium</taxon>
    </lineage>
</organism>